<dbReference type="Proteomes" id="UP000433876">
    <property type="component" value="Unassembled WGS sequence"/>
</dbReference>
<protein>
    <submittedName>
        <fullName evidence="1">Uncharacterized protein</fullName>
    </submittedName>
</protein>
<accession>A0A8S8ZJV2</accession>
<reference evidence="1 2" key="1">
    <citation type="submission" date="2017-07" db="EMBL/GenBank/DDBJ databases">
        <title>Genome sequence of the Sordaria macrospora wild type strain R19027.</title>
        <authorList>
            <person name="Nowrousian M."/>
            <person name="Teichert I."/>
            <person name="Kueck U."/>
        </authorList>
    </citation>
    <scope>NUCLEOTIDE SEQUENCE [LARGE SCALE GENOMIC DNA]</scope>
    <source>
        <strain evidence="1 2">R19027</strain>
        <tissue evidence="1">Mycelium</tissue>
    </source>
</reference>
<sequence>MLRLSRSAIT</sequence>
<dbReference type="EMBL" id="NMPR01000167">
    <property type="protein sequence ID" value="KAA8628705.1"/>
    <property type="molecule type" value="Genomic_DNA"/>
</dbReference>
<evidence type="ECO:0000313" key="2">
    <source>
        <dbReference type="Proteomes" id="UP000433876"/>
    </source>
</evidence>
<gene>
    <name evidence="1" type="ORF">SMACR_09587</name>
</gene>
<evidence type="ECO:0000313" key="1">
    <source>
        <dbReference type="EMBL" id="KAA8628705.1"/>
    </source>
</evidence>
<organism evidence="1 2">
    <name type="scientific">Sordaria macrospora</name>
    <dbReference type="NCBI Taxonomy" id="5147"/>
    <lineage>
        <taxon>Eukaryota</taxon>
        <taxon>Fungi</taxon>
        <taxon>Dikarya</taxon>
        <taxon>Ascomycota</taxon>
        <taxon>Pezizomycotina</taxon>
        <taxon>Sordariomycetes</taxon>
        <taxon>Sordariomycetidae</taxon>
        <taxon>Sordariales</taxon>
        <taxon>Sordariaceae</taxon>
        <taxon>Sordaria</taxon>
    </lineage>
</organism>
<name>A0A8S8ZJV2_SORMA</name>
<proteinExistence type="predicted"/>
<comment type="caution">
    <text evidence="1">The sequence shown here is derived from an EMBL/GenBank/DDBJ whole genome shotgun (WGS) entry which is preliminary data.</text>
</comment>